<accession>A0ACC2RWV9</accession>
<proteinExistence type="predicted"/>
<protein>
    <submittedName>
        <fullName evidence="1">Uncharacterized protein</fullName>
    </submittedName>
</protein>
<sequence>MVVLNALAAAAIPFQAVANACFFSFTSCSSPTDKACFLGITAAIPTEGDEPSVAMFVGTFFTEHKLPSRAKTQKGTHS</sequence>
<gene>
    <name evidence="1" type="ORF">DSO57_1012652</name>
</gene>
<reference evidence="1" key="1">
    <citation type="submission" date="2022-04" db="EMBL/GenBank/DDBJ databases">
        <title>Genome of the entomopathogenic fungus Entomophthora muscae.</title>
        <authorList>
            <person name="Elya C."/>
            <person name="Lovett B.R."/>
            <person name="Lee E."/>
            <person name="Macias A.M."/>
            <person name="Hajek A.E."/>
            <person name="De Bivort B.L."/>
            <person name="Kasson M.T."/>
            <person name="De Fine Licht H.H."/>
            <person name="Stajich J.E."/>
        </authorList>
    </citation>
    <scope>NUCLEOTIDE SEQUENCE</scope>
    <source>
        <strain evidence="1">Berkeley</strain>
    </source>
</reference>
<evidence type="ECO:0000313" key="2">
    <source>
        <dbReference type="Proteomes" id="UP001165960"/>
    </source>
</evidence>
<evidence type="ECO:0000313" key="1">
    <source>
        <dbReference type="EMBL" id="KAJ9054586.1"/>
    </source>
</evidence>
<keyword evidence="2" id="KW-1185">Reference proteome</keyword>
<comment type="caution">
    <text evidence="1">The sequence shown here is derived from an EMBL/GenBank/DDBJ whole genome shotgun (WGS) entry which is preliminary data.</text>
</comment>
<organism evidence="1 2">
    <name type="scientific">Entomophthora muscae</name>
    <dbReference type="NCBI Taxonomy" id="34485"/>
    <lineage>
        <taxon>Eukaryota</taxon>
        <taxon>Fungi</taxon>
        <taxon>Fungi incertae sedis</taxon>
        <taxon>Zoopagomycota</taxon>
        <taxon>Entomophthoromycotina</taxon>
        <taxon>Entomophthoromycetes</taxon>
        <taxon>Entomophthorales</taxon>
        <taxon>Entomophthoraceae</taxon>
        <taxon>Entomophthora</taxon>
    </lineage>
</organism>
<dbReference type="EMBL" id="QTSX02006435">
    <property type="protein sequence ID" value="KAJ9054586.1"/>
    <property type="molecule type" value="Genomic_DNA"/>
</dbReference>
<name>A0ACC2RWV9_9FUNG</name>
<dbReference type="Proteomes" id="UP001165960">
    <property type="component" value="Unassembled WGS sequence"/>
</dbReference>